<gene>
    <name evidence="1" type="ORF">HC352_02235</name>
</gene>
<organism evidence="1 2">
    <name type="scientific">Arcanobacterium buesumense</name>
    <dbReference type="NCBI Taxonomy" id="2722751"/>
    <lineage>
        <taxon>Bacteria</taxon>
        <taxon>Bacillati</taxon>
        <taxon>Actinomycetota</taxon>
        <taxon>Actinomycetes</taxon>
        <taxon>Actinomycetales</taxon>
        <taxon>Actinomycetaceae</taxon>
        <taxon>Arcanobacterium</taxon>
    </lineage>
</organism>
<accession>A0A6H2EL26</accession>
<dbReference type="AlphaFoldDB" id="A0A6H2EL26"/>
<keyword evidence="2" id="KW-1185">Reference proteome</keyword>
<evidence type="ECO:0000313" key="2">
    <source>
        <dbReference type="Proteomes" id="UP000502298"/>
    </source>
</evidence>
<name>A0A6H2EL26_9ACTO</name>
<dbReference type="Proteomes" id="UP000502298">
    <property type="component" value="Chromosome"/>
</dbReference>
<protein>
    <submittedName>
        <fullName evidence="1">Uncharacterized protein</fullName>
    </submittedName>
</protein>
<proteinExistence type="predicted"/>
<reference evidence="1 2" key="1">
    <citation type="submission" date="2020-03" db="EMBL/GenBank/DDBJ databases">
        <title>Complete genome of Arcanobacterium buesumensis sp. nov. strain 2701.</title>
        <authorList>
            <person name="Borowiak M."/>
            <person name="Alssahen M."/>
            <person name="Laemmler C."/>
            <person name="Malorny B."/>
            <person name="Hassan A."/>
            <person name="Prenger-Berninghoff E."/>
            <person name="Ploetz M."/>
            <person name="Abdulmawjood A."/>
        </authorList>
    </citation>
    <scope>NUCLEOTIDE SEQUENCE [LARGE SCALE GENOMIC DNA]</scope>
    <source>
        <strain evidence="1 2">2701</strain>
    </source>
</reference>
<dbReference type="KEGG" id="arca:HC352_02235"/>
<evidence type="ECO:0000313" key="1">
    <source>
        <dbReference type="EMBL" id="QJC21452.1"/>
    </source>
</evidence>
<dbReference type="EMBL" id="CP050804">
    <property type="protein sequence ID" value="QJC21452.1"/>
    <property type="molecule type" value="Genomic_DNA"/>
</dbReference>
<sequence>MLMSNRSPRSQREKISIFFSTLLANIVASDADKDAFAGLTREVPEDARTKYTYEITHLRADGKETTVKFFVYENYPYVMSTGIPLLAPLTWELSKEELAVLGDPLAHRSQ</sequence>